<dbReference type="OrthoDB" id="2445359at2759"/>
<dbReference type="EMBL" id="JAAAUQ010000616">
    <property type="protein sequence ID" value="KAF9148770.1"/>
    <property type="molecule type" value="Genomic_DNA"/>
</dbReference>
<accession>A0A9P5V9B8</accession>
<dbReference type="Proteomes" id="UP000748756">
    <property type="component" value="Unassembled WGS sequence"/>
</dbReference>
<evidence type="ECO:0000313" key="3">
    <source>
        <dbReference type="EMBL" id="KAF9148770.1"/>
    </source>
</evidence>
<keyword evidence="4" id="KW-1185">Reference proteome</keyword>
<evidence type="ECO:0000256" key="1">
    <source>
        <dbReference type="SAM" id="MobiDB-lite"/>
    </source>
</evidence>
<proteinExistence type="predicted"/>
<sequence>MGLVRQIKDWIETLTGIFLFTLAKWCSLRSVYGRKFLFHAGLAGTVLYITLNWFAASGYSFMGHYVYCLEAVCLCLLPASSAITPSCFAYFAEIVLKVSLILAAPLAVYLTFVLESLRREQALLTPSAAFRAGNNDSEDLGATTGTPSSHYENKNLANYGRSGRL</sequence>
<gene>
    <name evidence="3" type="ORF">BG015_009476</name>
</gene>
<comment type="caution">
    <text evidence="3">The sequence shown here is derived from an EMBL/GenBank/DDBJ whole genome shotgun (WGS) entry which is preliminary data.</text>
</comment>
<evidence type="ECO:0000256" key="2">
    <source>
        <dbReference type="SAM" id="Phobius"/>
    </source>
</evidence>
<organism evidence="3 4">
    <name type="scientific">Linnemannia schmuckeri</name>
    <dbReference type="NCBI Taxonomy" id="64567"/>
    <lineage>
        <taxon>Eukaryota</taxon>
        <taxon>Fungi</taxon>
        <taxon>Fungi incertae sedis</taxon>
        <taxon>Mucoromycota</taxon>
        <taxon>Mortierellomycotina</taxon>
        <taxon>Mortierellomycetes</taxon>
        <taxon>Mortierellales</taxon>
        <taxon>Mortierellaceae</taxon>
        <taxon>Linnemannia</taxon>
    </lineage>
</organism>
<protein>
    <submittedName>
        <fullName evidence="3">Uncharacterized protein</fullName>
    </submittedName>
</protein>
<evidence type="ECO:0000313" key="4">
    <source>
        <dbReference type="Proteomes" id="UP000748756"/>
    </source>
</evidence>
<feature type="transmembrane region" description="Helical" evidence="2">
    <location>
        <begin position="98"/>
        <end position="117"/>
    </location>
</feature>
<feature type="region of interest" description="Disordered" evidence="1">
    <location>
        <begin position="135"/>
        <end position="165"/>
    </location>
</feature>
<keyword evidence="2" id="KW-0472">Membrane</keyword>
<keyword evidence="2" id="KW-1133">Transmembrane helix</keyword>
<dbReference type="AlphaFoldDB" id="A0A9P5V9B8"/>
<keyword evidence="2" id="KW-0812">Transmembrane</keyword>
<name>A0A9P5V9B8_9FUNG</name>
<reference evidence="3" key="1">
    <citation type="journal article" date="2020" name="Fungal Divers.">
        <title>Resolving the Mortierellaceae phylogeny through synthesis of multi-gene phylogenetics and phylogenomics.</title>
        <authorList>
            <person name="Vandepol N."/>
            <person name="Liber J."/>
            <person name="Desiro A."/>
            <person name="Na H."/>
            <person name="Kennedy M."/>
            <person name="Barry K."/>
            <person name="Grigoriev I.V."/>
            <person name="Miller A.N."/>
            <person name="O'Donnell K."/>
            <person name="Stajich J.E."/>
            <person name="Bonito G."/>
        </authorList>
    </citation>
    <scope>NUCLEOTIDE SEQUENCE</scope>
    <source>
        <strain evidence="3">NRRL 6426</strain>
    </source>
</reference>
<feature type="transmembrane region" description="Helical" evidence="2">
    <location>
        <begin position="36"/>
        <end position="55"/>
    </location>
</feature>